<keyword evidence="3" id="KW-1185">Reference proteome</keyword>
<evidence type="ECO:0008006" key="4">
    <source>
        <dbReference type="Google" id="ProtNLM"/>
    </source>
</evidence>
<evidence type="ECO:0000313" key="3">
    <source>
        <dbReference type="Proteomes" id="UP000291838"/>
    </source>
</evidence>
<name>A0A4Q2RM51_9ACTN</name>
<gene>
    <name evidence="2" type="ORF">EUA06_19480</name>
</gene>
<keyword evidence="1" id="KW-0812">Transmembrane</keyword>
<organism evidence="2 3">
    <name type="scientific">Nocardioides glacieisoli</name>
    <dbReference type="NCBI Taxonomy" id="1168730"/>
    <lineage>
        <taxon>Bacteria</taxon>
        <taxon>Bacillati</taxon>
        <taxon>Actinomycetota</taxon>
        <taxon>Actinomycetes</taxon>
        <taxon>Propionibacteriales</taxon>
        <taxon>Nocardioidaceae</taxon>
        <taxon>Nocardioides</taxon>
    </lineage>
</organism>
<reference evidence="2 3" key="1">
    <citation type="submission" date="2019-01" db="EMBL/GenBank/DDBJ databases">
        <title>Novel species of Nocardioides.</title>
        <authorList>
            <person name="Liu Q."/>
            <person name="Xin Y.-H."/>
        </authorList>
    </citation>
    <scope>NUCLEOTIDE SEQUENCE [LARGE SCALE GENOMIC DNA]</scope>
    <source>
        <strain evidence="2 3">HLT3-15</strain>
    </source>
</reference>
<protein>
    <recommendedName>
        <fullName evidence="4">DUF4244 domain-containing protein</fullName>
    </recommendedName>
</protein>
<evidence type="ECO:0000256" key="1">
    <source>
        <dbReference type="SAM" id="Phobius"/>
    </source>
</evidence>
<accession>A0A4Q2RM51</accession>
<dbReference type="RefSeq" id="WP_129478904.1">
    <property type="nucleotide sequence ID" value="NZ_SDWS01000011.1"/>
</dbReference>
<feature type="transmembrane region" description="Helical" evidence="1">
    <location>
        <begin position="29"/>
        <end position="50"/>
    </location>
</feature>
<dbReference type="OrthoDB" id="5196884at2"/>
<evidence type="ECO:0000313" key="2">
    <source>
        <dbReference type="EMBL" id="RYB88679.1"/>
    </source>
</evidence>
<dbReference type="AlphaFoldDB" id="A0A4Q2RM51"/>
<keyword evidence="1" id="KW-1133">Transmembrane helix</keyword>
<dbReference type="EMBL" id="SDWS01000011">
    <property type="protein sequence ID" value="RYB88679.1"/>
    <property type="molecule type" value="Genomic_DNA"/>
</dbReference>
<proteinExistence type="predicted"/>
<dbReference type="Proteomes" id="UP000291838">
    <property type="component" value="Unassembled WGS sequence"/>
</dbReference>
<sequence>MHPSISGQLDRLAILLLATDRPRDDRGDVPGWVMVTLMTAIVVAALTPFVGDELRALLVRAFSMVSG</sequence>
<comment type="caution">
    <text evidence="2">The sequence shown here is derived from an EMBL/GenBank/DDBJ whole genome shotgun (WGS) entry which is preliminary data.</text>
</comment>
<keyword evidence="1" id="KW-0472">Membrane</keyword>